<proteinExistence type="inferred from homology"/>
<dbReference type="Gene3D" id="3.30.70.1560">
    <property type="entry name" value="Alpha-L RNA-binding motif"/>
    <property type="match status" value="1"/>
</dbReference>
<dbReference type="Pfam" id="PF01479">
    <property type="entry name" value="S4"/>
    <property type="match status" value="1"/>
</dbReference>
<dbReference type="InterPro" id="IPR000748">
    <property type="entry name" value="PsdUridine_synth_RsuA/RluB/E/F"/>
</dbReference>
<evidence type="ECO:0000313" key="9">
    <source>
        <dbReference type="Proteomes" id="UP000274117"/>
    </source>
</evidence>
<dbReference type="Gene3D" id="3.10.290.10">
    <property type="entry name" value="RNA-binding S4 domain"/>
    <property type="match status" value="1"/>
</dbReference>
<evidence type="ECO:0000256" key="5">
    <source>
        <dbReference type="RuleBase" id="RU003887"/>
    </source>
</evidence>
<evidence type="ECO:0000259" key="6">
    <source>
        <dbReference type="Pfam" id="PF00849"/>
    </source>
</evidence>
<dbReference type="PANTHER" id="PTHR47683">
    <property type="entry name" value="PSEUDOURIDINE SYNTHASE FAMILY PROTEIN-RELATED"/>
    <property type="match status" value="1"/>
</dbReference>
<keyword evidence="2 4" id="KW-0694">RNA-binding</keyword>
<organism evidence="8 9">
    <name type="scientific">Streptococcus suis</name>
    <dbReference type="NCBI Taxonomy" id="1307"/>
    <lineage>
        <taxon>Bacteria</taxon>
        <taxon>Bacillati</taxon>
        <taxon>Bacillota</taxon>
        <taxon>Bacilli</taxon>
        <taxon>Lactobacillales</taxon>
        <taxon>Streptococcaceae</taxon>
        <taxon>Streptococcus</taxon>
    </lineage>
</organism>
<dbReference type="InterPro" id="IPR020094">
    <property type="entry name" value="TruA/RsuA/RluB/E/F_N"/>
</dbReference>
<dbReference type="InterPro" id="IPR006145">
    <property type="entry name" value="PsdUridine_synth_RsuA/RluA"/>
</dbReference>
<dbReference type="InterPro" id="IPR036986">
    <property type="entry name" value="S4_RNA-bd_sf"/>
</dbReference>
<dbReference type="SUPFAM" id="SSF55120">
    <property type="entry name" value="Pseudouridine synthase"/>
    <property type="match status" value="1"/>
</dbReference>
<feature type="domain" description="RNA-binding S4" evidence="7">
    <location>
        <begin position="1"/>
        <end position="45"/>
    </location>
</feature>
<dbReference type="EC" id="5.4.99.-" evidence="5"/>
<dbReference type="InterPro" id="IPR020103">
    <property type="entry name" value="PsdUridine_synth_cat_dom_sf"/>
</dbReference>
<evidence type="ECO:0000256" key="2">
    <source>
        <dbReference type="ARBA" id="ARBA00022884"/>
    </source>
</evidence>
<dbReference type="InterPro" id="IPR050343">
    <property type="entry name" value="RsuA_PseudoU_synthase"/>
</dbReference>
<sequence>MRLDKCMEAAQIGSRKQVKKLFKSQQIMVDGRPAQSLSQIVDPGLQNIEVVGQRVELEGSRYYLLHKPAGVVSAVSDKDHQTVIDLIQPEDRVYGLYPVGRLDRDTEGLLLITNNGPLGFRMLHPKHHVDKVYSVEVNGPLEPDAPDFFAQGIRFLDGTRCQPADLTILESSLEHSRATIKLAEGKFHQVKKMFLAYGVKVTYLKRTSFGPFQLGDLQVGTYRNLTEAELQDLKNYFRE</sequence>
<dbReference type="CDD" id="cd00165">
    <property type="entry name" value="S4"/>
    <property type="match status" value="1"/>
</dbReference>
<dbReference type="CDD" id="cd02553">
    <property type="entry name" value="PseudoU_synth_RsuA"/>
    <property type="match status" value="1"/>
</dbReference>
<dbReference type="Gene3D" id="3.30.70.580">
    <property type="entry name" value="Pseudouridine synthase I, catalytic domain, N-terminal subdomain"/>
    <property type="match status" value="1"/>
</dbReference>
<dbReference type="SUPFAM" id="SSF55174">
    <property type="entry name" value="Alpha-L RNA-binding motif"/>
    <property type="match status" value="1"/>
</dbReference>
<reference evidence="8 9" key="2">
    <citation type="submission" date="2018-12" db="EMBL/GenBank/DDBJ databases">
        <title>Whole-genome sequences of fifteen clinical Streptococcus suis strains isolated from pigs between 2006 and 2018.</title>
        <authorList>
            <person name="Stevens M.J.A."/>
            <person name="Cernela N."/>
            <person name="Spoerry Serrano N."/>
            <person name="Schmitt S."/>
            <person name="Schrenzel J."/>
            <person name="Stephan R."/>
        </authorList>
    </citation>
    <scope>NUCLEOTIDE SEQUENCE [LARGE SCALE GENOMIC DNA]</scope>
    <source>
        <strain evidence="8 9">PP422</strain>
    </source>
</reference>
<gene>
    <name evidence="8" type="ORF">EI998_02110</name>
</gene>
<dbReference type="InterPro" id="IPR042092">
    <property type="entry name" value="PsdUridine_s_RsuA/RluB/E/F_cat"/>
</dbReference>
<dbReference type="GO" id="GO:0003723">
    <property type="term" value="F:RNA binding"/>
    <property type="evidence" value="ECO:0007669"/>
    <property type="project" value="UniProtKB-KW"/>
</dbReference>
<dbReference type="NCBIfam" id="TIGR00093">
    <property type="entry name" value="pseudouridine synthase"/>
    <property type="match status" value="1"/>
</dbReference>
<evidence type="ECO:0000256" key="4">
    <source>
        <dbReference type="PROSITE-ProRule" id="PRU00182"/>
    </source>
</evidence>
<reference evidence="8 9" key="1">
    <citation type="submission" date="2018-11" db="EMBL/GenBank/DDBJ databases">
        <authorList>
            <person name="Stevens M.J."/>
            <person name="Cernela N."/>
            <person name="Spoerry Serrano N."/>
            <person name="Schmitt S."/>
            <person name="Schrenzel J."/>
            <person name="Stephan R."/>
        </authorList>
    </citation>
    <scope>NUCLEOTIDE SEQUENCE [LARGE SCALE GENOMIC DNA]</scope>
    <source>
        <strain evidence="8 9">PP422</strain>
    </source>
</reference>
<protein>
    <recommendedName>
        <fullName evidence="5">Pseudouridine synthase</fullName>
        <ecNumber evidence="5">5.4.99.-</ecNumber>
    </recommendedName>
</protein>
<accession>A0A426THJ1</accession>
<dbReference type="Pfam" id="PF00849">
    <property type="entry name" value="PseudoU_synth_2"/>
    <property type="match status" value="1"/>
</dbReference>
<evidence type="ECO:0000313" key="8">
    <source>
        <dbReference type="EMBL" id="RRR54662.1"/>
    </source>
</evidence>
<evidence type="ECO:0000256" key="3">
    <source>
        <dbReference type="ARBA" id="ARBA00023235"/>
    </source>
</evidence>
<name>A0A426THJ1_STRSU</name>
<keyword evidence="3 5" id="KW-0413">Isomerase</keyword>
<evidence type="ECO:0000259" key="7">
    <source>
        <dbReference type="Pfam" id="PF01479"/>
    </source>
</evidence>
<dbReference type="PROSITE" id="PS50889">
    <property type="entry name" value="S4"/>
    <property type="match status" value="1"/>
</dbReference>
<evidence type="ECO:0000256" key="1">
    <source>
        <dbReference type="ARBA" id="ARBA00008348"/>
    </source>
</evidence>
<dbReference type="AlphaFoldDB" id="A0A426THJ1"/>
<dbReference type="InterPro" id="IPR018496">
    <property type="entry name" value="PsdUridine_synth_RsuA/RluB_CS"/>
</dbReference>
<dbReference type="EMBL" id="RSDO01000003">
    <property type="protein sequence ID" value="RRR54662.1"/>
    <property type="molecule type" value="Genomic_DNA"/>
</dbReference>
<dbReference type="Proteomes" id="UP000274117">
    <property type="component" value="Unassembled WGS sequence"/>
</dbReference>
<comment type="caution">
    <text evidence="8">The sequence shown here is derived from an EMBL/GenBank/DDBJ whole genome shotgun (WGS) entry which is preliminary data.</text>
</comment>
<comment type="similarity">
    <text evidence="1 5">Belongs to the pseudouridine synthase RsuA family.</text>
</comment>
<feature type="domain" description="Pseudouridine synthase RsuA/RluA-like" evidence="6">
    <location>
        <begin position="62"/>
        <end position="195"/>
    </location>
</feature>
<dbReference type="GO" id="GO:0000455">
    <property type="term" value="P:enzyme-directed rRNA pseudouridine synthesis"/>
    <property type="evidence" value="ECO:0007669"/>
    <property type="project" value="UniProtKB-ARBA"/>
</dbReference>
<dbReference type="GO" id="GO:0120159">
    <property type="term" value="F:rRNA pseudouridine synthase activity"/>
    <property type="evidence" value="ECO:0007669"/>
    <property type="project" value="UniProtKB-ARBA"/>
</dbReference>
<dbReference type="PANTHER" id="PTHR47683:SF4">
    <property type="entry name" value="PSEUDOURIDINE SYNTHASE"/>
    <property type="match status" value="1"/>
</dbReference>
<dbReference type="InterPro" id="IPR002942">
    <property type="entry name" value="S4_RNA-bd"/>
</dbReference>
<dbReference type="PROSITE" id="PS01149">
    <property type="entry name" value="PSI_RSU"/>
    <property type="match status" value="1"/>
</dbReference>